<accession>A0AAV9Q4I5</accession>
<organism evidence="5 6">
    <name type="scientific">Vermiconidia calcicola</name>
    <dbReference type="NCBI Taxonomy" id="1690605"/>
    <lineage>
        <taxon>Eukaryota</taxon>
        <taxon>Fungi</taxon>
        <taxon>Dikarya</taxon>
        <taxon>Ascomycota</taxon>
        <taxon>Pezizomycotina</taxon>
        <taxon>Dothideomycetes</taxon>
        <taxon>Dothideomycetidae</taxon>
        <taxon>Mycosphaerellales</taxon>
        <taxon>Extremaceae</taxon>
        <taxon>Vermiconidia</taxon>
    </lineage>
</organism>
<gene>
    <name evidence="5" type="ORF">LTR25_006081</name>
</gene>
<dbReference type="PROSITE" id="PS50297">
    <property type="entry name" value="ANK_REP_REGION"/>
    <property type="match status" value="5"/>
</dbReference>
<feature type="repeat" description="ANK" evidence="3">
    <location>
        <begin position="1212"/>
        <end position="1244"/>
    </location>
</feature>
<dbReference type="InterPro" id="IPR036770">
    <property type="entry name" value="Ankyrin_rpt-contain_sf"/>
</dbReference>
<dbReference type="Pfam" id="PF22939">
    <property type="entry name" value="WHD_GPIID"/>
    <property type="match status" value="1"/>
</dbReference>
<evidence type="ECO:0000259" key="4">
    <source>
        <dbReference type="PROSITE" id="PS50837"/>
    </source>
</evidence>
<dbReference type="Pfam" id="PF24883">
    <property type="entry name" value="NPHP3_N"/>
    <property type="match status" value="1"/>
</dbReference>
<dbReference type="InterPro" id="IPR027417">
    <property type="entry name" value="P-loop_NTPase"/>
</dbReference>
<dbReference type="PROSITE" id="PS50088">
    <property type="entry name" value="ANK_REPEAT"/>
    <property type="match status" value="6"/>
</dbReference>
<evidence type="ECO:0000256" key="1">
    <source>
        <dbReference type="ARBA" id="ARBA00022737"/>
    </source>
</evidence>
<dbReference type="InterPro" id="IPR054471">
    <property type="entry name" value="GPIID_WHD"/>
</dbReference>
<keyword evidence="6" id="KW-1185">Reference proteome</keyword>
<dbReference type="Gene3D" id="3.40.50.300">
    <property type="entry name" value="P-loop containing nucleotide triphosphate hydrolases"/>
    <property type="match status" value="1"/>
</dbReference>
<proteinExistence type="predicted"/>
<feature type="domain" description="NACHT" evidence="4">
    <location>
        <begin position="227"/>
        <end position="372"/>
    </location>
</feature>
<comment type="caution">
    <text evidence="5">The sequence shown here is derived from an EMBL/GenBank/DDBJ whole genome shotgun (WGS) entry which is preliminary data.</text>
</comment>
<dbReference type="Gene3D" id="1.25.40.20">
    <property type="entry name" value="Ankyrin repeat-containing domain"/>
    <property type="match status" value="3"/>
</dbReference>
<dbReference type="PROSITE" id="PS50837">
    <property type="entry name" value="NACHT"/>
    <property type="match status" value="1"/>
</dbReference>
<reference evidence="5 6" key="1">
    <citation type="submission" date="2023-06" db="EMBL/GenBank/DDBJ databases">
        <title>Black Yeasts Isolated from many extreme environments.</title>
        <authorList>
            <person name="Coleine C."/>
            <person name="Stajich J.E."/>
            <person name="Selbmann L."/>
        </authorList>
    </citation>
    <scope>NUCLEOTIDE SEQUENCE [LARGE SCALE GENOMIC DNA]</scope>
    <source>
        <strain evidence="5 6">CCFEE 5887</strain>
    </source>
</reference>
<feature type="repeat" description="ANK" evidence="3">
    <location>
        <begin position="896"/>
        <end position="924"/>
    </location>
</feature>
<protein>
    <recommendedName>
        <fullName evidence="4">NACHT domain-containing protein</fullName>
    </recommendedName>
</protein>
<dbReference type="PANTHER" id="PTHR24198">
    <property type="entry name" value="ANKYRIN REPEAT AND PROTEIN KINASE DOMAIN-CONTAINING PROTEIN"/>
    <property type="match status" value="1"/>
</dbReference>
<dbReference type="Pfam" id="PF00023">
    <property type="entry name" value="Ank"/>
    <property type="match status" value="1"/>
</dbReference>
<dbReference type="InterPro" id="IPR002110">
    <property type="entry name" value="Ankyrin_rpt"/>
</dbReference>
<dbReference type="Pfam" id="PF12796">
    <property type="entry name" value="Ank_2"/>
    <property type="match status" value="5"/>
</dbReference>
<evidence type="ECO:0000313" key="6">
    <source>
        <dbReference type="Proteomes" id="UP001345827"/>
    </source>
</evidence>
<dbReference type="InterPro" id="IPR056884">
    <property type="entry name" value="NPHP3-like_N"/>
</dbReference>
<dbReference type="SUPFAM" id="SSF48403">
    <property type="entry name" value="Ankyrin repeat"/>
    <property type="match status" value="2"/>
</dbReference>
<keyword evidence="2 3" id="KW-0040">ANK repeat</keyword>
<evidence type="ECO:0000256" key="2">
    <source>
        <dbReference type="ARBA" id="ARBA00023043"/>
    </source>
</evidence>
<evidence type="ECO:0000313" key="5">
    <source>
        <dbReference type="EMBL" id="KAK5535073.1"/>
    </source>
</evidence>
<feature type="repeat" description="ANK" evidence="3">
    <location>
        <begin position="1107"/>
        <end position="1139"/>
    </location>
</feature>
<feature type="repeat" description="ANK" evidence="3">
    <location>
        <begin position="1145"/>
        <end position="1177"/>
    </location>
</feature>
<dbReference type="SMART" id="SM00248">
    <property type="entry name" value="ANK"/>
    <property type="match status" value="18"/>
</dbReference>
<feature type="repeat" description="ANK" evidence="3">
    <location>
        <begin position="708"/>
        <end position="737"/>
    </location>
</feature>
<feature type="repeat" description="ANK" evidence="3">
    <location>
        <begin position="1245"/>
        <end position="1277"/>
    </location>
</feature>
<dbReference type="PANTHER" id="PTHR24198:SF165">
    <property type="entry name" value="ANKYRIN REPEAT-CONTAINING PROTEIN-RELATED"/>
    <property type="match status" value="1"/>
</dbReference>
<dbReference type="Pfam" id="PF13637">
    <property type="entry name" value="Ank_4"/>
    <property type="match status" value="1"/>
</dbReference>
<sequence length="1303" mass="144463">MIEPIGLVGTLIAIVQISGKLVSLCYDYHSSVKGAPREILQCLGEVTDVRNIVETLLKIAGTDTNADLPTLQSMNEPASPLRQCLAELLNLKALLKPDKTSTDANSKLNSTDLLWPLRRNEVKKRLDAIARIKATLHLAVSADNAQNIVEILNRARTLPRIEEQLGILKTQIDTDMKENEREKILRWLSADEQAFKYRDHCEKRVKGTGQWLLQHESYLKWKKEPGEILWLSGIAGCGKSVMCSNVIEAIDADCKGLEDTMLLYFFIDGSDQSPFDIERMCKTFIWQLASRRQNLSHTLRDLFYSRGETRYRLQDKLHKCLLEQFPAFDHIYLVIDGIDECKESIGIDALMSLLKSIWNDAKQRLHILISSRELEQIRQIVATVQARRIVMQDEPLQLDIRRTVQSHLSDNRQFVRWPTSIKTEIETSLTAQAQDCFRWVECQLQTLRKCSTLAAVRKVLDNLPESLEAHYKRVLENVDEANKPLARNLLKWVAFSLRPLSADELACSMPINTEGWLELLDIETFLDSFSTFVTTFCGISDPGGSHRVYVELAHFSVREFLLSEAAQDGACSGFALHEELAHSCLAKSCLLYLQEITELLSDEARPAHPFLEYAASFWPVHLRMGKQIWTSPRLKCMLEVMFDDRDVYYKNWQSTSCIDKPWLERGLVKEQRLYEPLYCAAYLGLAKIVKKLLRQGAKPNTTCGLYGSPLQAAAVQGHVSIVRALLEANADFDHEGGRYGSAIAAAAAKGFKKVVALLIEAGAKAEPFRKSFGTVSTDPFFLAANNGHYSTFNLLARQRMKEYGTMPGLPGRLGSVPDAVQRAAMGGDISTVRTLLSEGADPSNALMSAVHGGSLEIAQMLLDAGAVNENLSWPLRSAANSGRRDFVDLLLRNGADPSNALTSAVKGGSLEIAQMLLDAGADVNETWPSPLLRAADIGRRDFIEFLVSNGADTHEALCKAARTGNVDNFRLLVELGADPALRRPEDAVSMLRAAAIGGSTSIVQYLLETGHMPVSYDQCTETSPLTEVIRCHRWQIVQLLLEAGADVNPSIAANAKCSDHYSPYEWNWPPPKLEETPLSCAIKERNEEIARLLIDRGALVTPQTPPTTGTPLVYAAKERMVELVRDLLSRGADANQQGTFISEGKPTLPIILAAREVNEEMIRLLVNAGADPNGQDSEGFSALHESAACNNPDVLKVLLEEYNGDSSLRLLNGSRPIHSAASGGHVERIQTLLDAGADIDSQNDDQMTPLHWAAEGGWWDAVELLLNRGAATDIVADCTRVTALDLAQLARQEPTWAERETEG</sequence>
<evidence type="ECO:0000256" key="3">
    <source>
        <dbReference type="PROSITE-ProRule" id="PRU00023"/>
    </source>
</evidence>
<dbReference type="EMBL" id="JAXLQG010000010">
    <property type="protein sequence ID" value="KAK5535073.1"/>
    <property type="molecule type" value="Genomic_DNA"/>
</dbReference>
<keyword evidence="1" id="KW-0677">Repeat</keyword>
<dbReference type="Proteomes" id="UP001345827">
    <property type="component" value="Unassembled WGS sequence"/>
</dbReference>
<name>A0AAV9Q4I5_9PEZI</name>
<dbReference type="InterPro" id="IPR007111">
    <property type="entry name" value="NACHT_NTPase"/>
</dbReference>
<dbReference type="SUPFAM" id="SSF52540">
    <property type="entry name" value="P-loop containing nucleoside triphosphate hydrolases"/>
    <property type="match status" value="1"/>
</dbReference>